<dbReference type="AlphaFoldDB" id="A0A059PZT1"/>
<gene>
    <name evidence="3" type="ORF">SHCRBa_107_M24_F_90</name>
</gene>
<evidence type="ECO:0000256" key="2">
    <source>
        <dbReference type="SAM" id="Phobius"/>
    </source>
</evidence>
<evidence type="ECO:0000313" key="3">
    <source>
        <dbReference type="EMBL" id="AGT16179.1"/>
    </source>
</evidence>
<feature type="region of interest" description="Disordered" evidence="1">
    <location>
        <begin position="1"/>
        <end position="25"/>
    </location>
</feature>
<protein>
    <submittedName>
        <fullName evidence="3">Uncharacterized protein</fullName>
    </submittedName>
</protein>
<accession>A0A059PZT1</accession>
<dbReference type="PANTHER" id="PTHR19328:SF13">
    <property type="entry name" value="HIPL1 PROTEIN"/>
    <property type="match status" value="1"/>
</dbReference>
<sequence>MADSVSTRHNLDTAGAGAGSRSPSSSTLCLHKVSTQAVDGVLPLKDGSGRLICWNRNGKIWLADVAGTTTGSAVLRVGDKPLIDLGSRVSQDAAARGRGLAGVAVHSSGSLFVSYYTTDGSAFLVLDQLSSASLNGGHDEILFRPTTTDPFLYLVTGPAQRDGQLQAKILRFRVGQDMPSGNGTVTPVEAQVYAAGRRCAFDADRPQDLYCAIVKGEQELVYLTSESSSATPPSQSLLVAHHRPTPGMPPSLVGGLLYRGYADSNLTGSYIYMDGSEFWVTVPSASASPAGNHSATRNLRVTCSASATSPCRGGDFAGGVTSFGEDADKNALLLATDGVYLVVGPSLCDADTQAPTSIKKLLKWIFGVIGTLIATLTGGHVVYRKCSCFNSKNDININAPNGNVNIFNGTSTSTPPTVTSTSSTAAMASNSGGS</sequence>
<keyword evidence="2" id="KW-0472">Membrane</keyword>
<keyword evidence="2" id="KW-1133">Transmembrane helix</keyword>
<dbReference type="PANTHER" id="PTHR19328">
    <property type="entry name" value="HEDGEHOG-INTERACTING PROTEIN"/>
    <property type="match status" value="1"/>
</dbReference>
<feature type="region of interest" description="Disordered" evidence="1">
    <location>
        <begin position="413"/>
        <end position="434"/>
    </location>
</feature>
<evidence type="ECO:0000256" key="1">
    <source>
        <dbReference type="SAM" id="MobiDB-lite"/>
    </source>
</evidence>
<keyword evidence="2" id="KW-0812">Transmembrane</keyword>
<dbReference type="InterPro" id="IPR011042">
    <property type="entry name" value="6-blade_b-propeller_TolB-like"/>
</dbReference>
<feature type="transmembrane region" description="Helical" evidence="2">
    <location>
        <begin position="361"/>
        <end position="383"/>
    </location>
</feature>
<proteinExistence type="predicted"/>
<dbReference type="EMBL" id="KF184670">
    <property type="protein sequence ID" value="AGT16179.1"/>
    <property type="molecule type" value="Genomic_DNA"/>
</dbReference>
<organism evidence="3">
    <name type="scientific">Saccharum hybrid cultivar R570</name>
    <dbReference type="NCBI Taxonomy" id="131158"/>
    <lineage>
        <taxon>Eukaryota</taxon>
        <taxon>Viridiplantae</taxon>
        <taxon>Streptophyta</taxon>
        <taxon>Embryophyta</taxon>
        <taxon>Tracheophyta</taxon>
        <taxon>Spermatophyta</taxon>
        <taxon>Magnoliopsida</taxon>
        <taxon>Liliopsida</taxon>
        <taxon>Poales</taxon>
        <taxon>Poaceae</taxon>
        <taxon>PACMAD clade</taxon>
        <taxon>Panicoideae</taxon>
        <taxon>Andropogonodae</taxon>
        <taxon>Andropogoneae</taxon>
        <taxon>Saccharinae</taxon>
        <taxon>Saccharum</taxon>
        <taxon>Saccharum officinarum species complex</taxon>
    </lineage>
</organism>
<name>A0A059PZT1_9POAL</name>
<reference evidence="3" key="1">
    <citation type="submission" date="2013-05" db="EMBL/GenBank/DDBJ databases">
        <title>Building the sugarcane genome for biotechnology and identifying evolutionary trends.</title>
        <authorList>
            <person name="De Setta N."/>
            <person name="Monteiro-Vitorello C.B."/>
            <person name="Metcalfe C.J."/>
            <person name="Cruz G.M.Q."/>
            <person name="Del Bem L.E."/>
            <person name="Vicentini R."/>
            <person name="Nogueira F.T.S."/>
            <person name="Campos R.A."/>
            <person name="Nunes S.L."/>
            <person name="Turrini P.C.G."/>
            <person name="Vieira A.P."/>
            <person name="Cruz E.A.O."/>
            <person name="Correa T.C.S."/>
            <person name="Hotta C.T."/>
            <person name="de Mello-Varani A."/>
            <person name="Vautrin S."/>
            <person name="Trindade A.S."/>
            <person name="Vilela M.M."/>
            <person name="Horta C.L."/>
            <person name="Sato P.M."/>
            <person name="de Andrade R.F."/>
            <person name="Nishiyama M.Y."/>
            <person name="Cardoso-Silva C.B."/>
            <person name="Scortecci K.C."/>
            <person name="Garcia A.A.F."/>
            <person name="Carneiro M.S."/>
            <person name="Kim C."/>
            <person name="Paterson A.H."/>
            <person name="Berges H."/>
            <person name="D'Hont A."/>
            <person name="de-Souza A.P."/>
            <person name="Souza G.M."/>
            <person name="Vincentz M."/>
            <person name="Kitajima J.P."/>
            <person name="Van Sluys M.-A."/>
        </authorList>
    </citation>
    <scope>NUCLEOTIDE SEQUENCE</scope>
</reference>
<dbReference type="Gene3D" id="2.120.10.30">
    <property type="entry name" value="TolB, C-terminal domain"/>
    <property type="match status" value="1"/>
</dbReference>